<reference evidence="3" key="1">
    <citation type="submission" date="2018-11" db="EMBL/GenBank/DDBJ databases">
        <title>Complete genome sequence of Paenibacillus sp. ML311-T8.</title>
        <authorList>
            <person name="Nam Y.-D."/>
            <person name="Kang J."/>
            <person name="Chung W.-H."/>
            <person name="Park Y.S."/>
        </authorList>
    </citation>
    <scope>NUCLEOTIDE SEQUENCE [LARGE SCALE GENOMIC DNA]</scope>
    <source>
        <strain evidence="3">ML311-T8</strain>
    </source>
</reference>
<proteinExistence type="predicted"/>
<dbReference type="OrthoDB" id="1680238at2"/>
<feature type="transmembrane region" description="Helical" evidence="1">
    <location>
        <begin position="72"/>
        <end position="91"/>
    </location>
</feature>
<sequence length="279" mass="33428">MSNLSYYIWLALFGVGIFSYTVYKKKQFTDLFLFFLAASVFSWIGEYFVLYLFDAYIYKPSVFTDPFAESTLGHLITNTFFWGSTAVLVGAFSLRYHWFFLISAVYMSFDILFIKVGAYEHHWWRTNMTGITVIIFLIIIKKWFLKLKEHRYEFLRNITLLLVAFFFIAIDTYILLLLGKQHYRVDWYENMYRDSTVFSFLYHAGIALVFIFFVCILKKWYWKISPILFFLLSDSLLLNMKILIFQDGWSFFYLTLTRILALAIFVLLEKNTLKQEFQN</sequence>
<feature type="transmembrane region" description="Helical" evidence="1">
    <location>
        <begin position="124"/>
        <end position="145"/>
    </location>
</feature>
<evidence type="ECO:0000256" key="1">
    <source>
        <dbReference type="SAM" id="Phobius"/>
    </source>
</evidence>
<keyword evidence="1" id="KW-1133">Transmembrane helix</keyword>
<feature type="transmembrane region" description="Helical" evidence="1">
    <location>
        <begin position="30"/>
        <end position="52"/>
    </location>
</feature>
<dbReference type="AlphaFoldDB" id="A0A6B8RNN9"/>
<dbReference type="KEGG" id="ppsc:EHS13_23485"/>
<feature type="transmembrane region" description="Helical" evidence="1">
    <location>
        <begin position="198"/>
        <end position="217"/>
    </location>
</feature>
<keyword evidence="1" id="KW-0472">Membrane</keyword>
<name>A0A6B8RNN9_9BACL</name>
<keyword evidence="3" id="KW-1185">Reference proteome</keyword>
<evidence type="ECO:0000313" key="2">
    <source>
        <dbReference type="EMBL" id="QGQ97639.1"/>
    </source>
</evidence>
<dbReference type="EMBL" id="CP034235">
    <property type="protein sequence ID" value="QGQ97639.1"/>
    <property type="molecule type" value="Genomic_DNA"/>
</dbReference>
<accession>A0A6B8RNN9</accession>
<dbReference type="Proteomes" id="UP000426246">
    <property type="component" value="Chromosome"/>
</dbReference>
<evidence type="ECO:0000313" key="3">
    <source>
        <dbReference type="Proteomes" id="UP000426246"/>
    </source>
</evidence>
<gene>
    <name evidence="2" type="ORF">EHS13_23485</name>
</gene>
<feature type="transmembrane region" description="Helical" evidence="1">
    <location>
        <begin position="157"/>
        <end position="178"/>
    </location>
</feature>
<dbReference type="RefSeq" id="WP_155702742.1">
    <property type="nucleotide sequence ID" value="NZ_CP034235.1"/>
</dbReference>
<feature type="transmembrane region" description="Helical" evidence="1">
    <location>
        <begin position="6"/>
        <end position="23"/>
    </location>
</feature>
<feature type="transmembrane region" description="Helical" evidence="1">
    <location>
        <begin position="98"/>
        <end position="118"/>
    </location>
</feature>
<feature type="transmembrane region" description="Helical" evidence="1">
    <location>
        <begin position="250"/>
        <end position="268"/>
    </location>
</feature>
<organism evidence="2 3">
    <name type="scientific">Paenibacillus psychroresistens</name>
    <dbReference type="NCBI Taxonomy" id="1778678"/>
    <lineage>
        <taxon>Bacteria</taxon>
        <taxon>Bacillati</taxon>
        <taxon>Bacillota</taxon>
        <taxon>Bacilli</taxon>
        <taxon>Bacillales</taxon>
        <taxon>Paenibacillaceae</taxon>
        <taxon>Paenibacillus</taxon>
    </lineage>
</organism>
<feature type="transmembrane region" description="Helical" evidence="1">
    <location>
        <begin position="224"/>
        <end position="244"/>
    </location>
</feature>
<protein>
    <submittedName>
        <fullName evidence="2">Uncharacterized protein</fullName>
    </submittedName>
</protein>
<keyword evidence="1" id="KW-0812">Transmembrane</keyword>